<evidence type="ECO:0000313" key="3">
    <source>
        <dbReference type="Proteomes" id="UP000475265"/>
    </source>
</evidence>
<name>A0A6L5C2K6_9PSED</name>
<reference evidence="2 3" key="1">
    <citation type="submission" date="2019-12" db="EMBL/GenBank/DDBJ databases">
        <title>Endophytic bacteria associated with Panax ginseng seedlings.</title>
        <authorList>
            <person name="Park J.M."/>
            <person name="Shin R."/>
            <person name="Jo S.H."/>
        </authorList>
    </citation>
    <scope>NUCLEOTIDE SEQUENCE [LARGE SCALE GENOMIC DNA]</scope>
    <source>
        <strain evidence="2 3">PgKB32</strain>
    </source>
</reference>
<dbReference type="Proteomes" id="UP000475265">
    <property type="component" value="Unassembled WGS sequence"/>
</dbReference>
<evidence type="ECO:0000313" key="2">
    <source>
        <dbReference type="EMBL" id="KAF2395029.1"/>
    </source>
</evidence>
<dbReference type="AlphaFoldDB" id="A0A6L5C2K6"/>
<gene>
    <name evidence="2" type="ORF">FX983_03012</name>
</gene>
<feature type="chain" id="PRO_5027040978" evidence="1">
    <location>
        <begin position="20"/>
        <end position="182"/>
    </location>
</feature>
<sequence>MKSPWPYLFAVLLTNPAYAQPLKTILTCPLAGHSKVSLLAEPAEDGHRLFIKLDGNTHIAFTDMPQEDFIGRIVLAKCVSSTLMFALEYGSPYMKGVVLRRNPITHSVEQINFAEKALPRWLYLGPQQMRLVMPNEGYEVPTKLLLYDYVAGKGQAETAVGIDTLPETRGFKVLHLERRSYN</sequence>
<feature type="signal peptide" evidence="1">
    <location>
        <begin position="1"/>
        <end position="19"/>
    </location>
</feature>
<keyword evidence="1" id="KW-0732">Signal</keyword>
<evidence type="ECO:0000256" key="1">
    <source>
        <dbReference type="SAM" id="SignalP"/>
    </source>
</evidence>
<protein>
    <submittedName>
        <fullName evidence="2">Uncharacterized protein</fullName>
    </submittedName>
</protein>
<proteinExistence type="predicted"/>
<dbReference type="EMBL" id="JAAAXX010000001">
    <property type="protein sequence ID" value="KAF2395029.1"/>
    <property type="molecule type" value="Genomic_DNA"/>
</dbReference>
<dbReference type="RefSeq" id="WP_163910035.1">
    <property type="nucleotide sequence ID" value="NZ_JAAAXX010000001.1"/>
</dbReference>
<organism evidence="2 3">
    <name type="scientific">Pseudomonas frederiksbergensis</name>
    <dbReference type="NCBI Taxonomy" id="104087"/>
    <lineage>
        <taxon>Bacteria</taxon>
        <taxon>Pseudomonadati</taxon>
        <taxon>Pseudomonadota</taxon>
        <taxon>Gammaproteobacteria</taxon>
        <taxon>Pseudomonadales</taxon>
        <taxon>Pseudomonadaceae</taxon>
        <taxon>Pseudomonas</taxon>
    </lineage>
</organism>
<accession>A0A6L5C2K6</accession>
<comment type="caution">
    <text evidence="2">The sequence shown here is derived from an EMBL/GenBank/DDBJ whole genome shotgun (WGS) entry which is preliminary data.</text>
</comment>